<organism evidence="3 4">
    <name type="scientific">Caenorhabditis tropicalis</name>
    <dbReference type="NCBI Taxonomy" id="1561998"/>
    <lineage>
        <taxon>Eukaryota</taxon>
        <taxon>Metazoa</taxon>
        <taxon>Ecdysozoa</taxon>
        <taxon>Nematoda</taxon>
        <taxon>Chromadorea</taxon>
        <taxon>Rhabditida</taxon>
        <taxon>Rhabditina</taxon>
        <taxon>Rhabditomorpha</taxon>
        <taxon>Rhabditoidea</taxon>
        <taxon>Rhabditidae</taxon>
        <taxon>Peloderinae</taxon>
        <taxon>Caenorhabditis</taxon>
    </lineage>
</organism>
<accession>A0A1I7UGS1</accession>
<dbReference type="eggNOG" id="ENOG502TFKS">
    <property type="taxonomic scope" value="Eukaryota"/>
</dbReference>
<keyword evidence="3" id="KW-1185">Reference proteome</keyword>
<reference evidence="4" key="1">
    <citation type="submission" date="2016-11" db="UniProtKB">
        <authorList>
            <consortium name="WormBaseParasite"/>
        </authorList>
    </citation>
    <scope>IDENTIFICATION</scope>
</reference>
<dbReference type="PANTHER" id="PTHR46955:SF4">
    <property type="entry name" value="G-PROTEIN COUPLED RECEPTORS FAMILY 1 PROFILE DOMAIN-CONTAINING PROTEIN-RELATED"/>
    <property type="match status" value="1"/>
</dbReference>
<feature type="transmembrane region" description="Helical" evidence="1">
    <location>
        <begin position="39"/>
        <end position="62"/>
    </location>
</feature>
<proteinExistence type="predicted"/>
<dbReference type="SUPFAM" id="SSF81321">
    <property type="entry name" value="Family A G protein-coupled receptor-like"/>
    <property type="match status" value="1"/>
</dbReference>
<keyword evidence="1" id="KW-0812">Transmembrane</keyword>
<dbReference type="InterPro" id="IPR019420">
    <property type="entry name" value="7TM_GPCR_serpentine_rcpt_Srbc"/>
</dbReference>
<keyword evidence="2" id="KW-0732">Signal</keyword>
<feature type="transmembrane region" description="Helical" evidence="1">
    <location>
        <begin position="99"/>
        <end position="128"/>
    </location>
</feature>
<dbReference type="Pfam" id="PF10316">
    <property type="entry name" value="7TM_GPCR_Srbc"/>
    <property type="match status" value="1"/>
</dbReference>
<evidence type="ECO:0000256" key="2">
    <source>
        <dbReference type="SAM" id="SignalP"/>
    </source>
</evidence>
<feature type="transmembrane region" description="Helical" evidence="1">
    <location>
        <begin position="134"/>
        <end position="153"/>
    </location>
</feature>
<dbReference type="Proteomes" id="UP000095282">
    <property type="component" value="Unplaced"/>
</dbReference>
<dbReference type="PANTHER" id="PTHR46955">
    <property type="entry name" value="PROTEIN CBG01349-RELATED"/>
    <property type="match status" value="1"/>
</dbReference>
<feature type="chain" id="PRO_5013289238" evidence="2">
    <location>
        <begin position="16"/>
        <end position="188"/>
    </location>
</feature>
<feature type="signal peptide" evidence="2">
    <location>
        <begin position="1"/>
        <end position="15"/>
    </location>
</feature>
<evidence type="ECO:0000313" key="4">
    <source>
        <dbReference type="WBParaSite" id="Csp11.Scaffold629.g9169.t1"/>
    </source>
</evidence>
<evidence type="ECO:0000313" key="3">
    <source>
        <dbReference type="Proteomes" id="UP000095282"/>
    </source>
</evidence>
<dbReference type="InterPro" id="IPR052322">
    <property type="entry name" value="Mito_rRNA_Mtase_NSUN4"/>
</dbReference>
<dbReference type="WBParaSite" id="Csp11.Scaffold629.g9169.t1">
    <property type="protein sequence ID" value="Csp11.Scaffold629.g9169.t1"/>
    <property type="gene ID" value="Csp11.Scaffold629.g9169"/>
</dbReference>
<keyword evidence="1" id="KW-0472">Membrane</keyword>
<dbReference type="Gene3D" id="1.20.1070.10">
    <property type="entry name" value="Rhodopsin 7-helix transmembrane proteins"/>
    <property type="match status" value="1"/>
</dbReference>
<evidence type="ECO:0000256" key="1">
    <source>
        <dbReference type="SAM" id="Phobius"/>
    </source>
</evidence>
<dbReference type="AlphaFoldDB" id="A0A1I7UGS1"/>
<sequence length="188" mass="20761">MVFCMFLGLLDAGLGAYSFNFEQRINCSSYGCFVNSVFRTYWGVSNMVYGIIIVVMSIFVFFKVRKLSKESGWMGATVAERKKNMVASQKFRQANRTTCGILVTTIFCLTVPSLLVSLVETITGFSIFEKFGSFYAASLLTSGAINCLIFLILNGSIKSRSRNVSEVVTTVGSKQVTMSKHTTFADLS</sequence>
<name>A0A1I7UGS1_9PELO</name>
<protein>
    <submittedName>
        <fullName evidence="4">G_PROTEIN_RECEP_F1_2 domain-containing protein</fullName>
    </submittedName>
</protein>
<keyword evidence="1" id="KW-1133">Transmembrane helix</keyword>